<proteinExistence type="predicted"/>
<organism evidence="2 3">
    <name type="scientific">Eleusine coracana subsp. coracana</name>
    <dbReference type="NCBI Taxonomy" id="191504"/>
    <lineage>
        <taxon>Eukaryota</taxon>
        <taxon>Viridiplantae</taxon>
        <taxon>Streptophyta</taxon>
        <taxon>Embryophyta</taxon>
        <taxon>Tracheophyta</taxon>
        <taxon>Spermatophyta</taxon>
        <taxon>Magnoliopsida</taxon>
        <taxon>Liliopsida</taxon>
        <taxon>Poales</taxon>
        <taxon>Poaceae</taxon>
        <taxon>PACMAD clade</taxon>
        <taxon>Chloridoideae</taxon>
        <taxon>Cynodonteae</taxon>
        <taxon>Eleusininae</taxon>
        <taxon>Eleusine</taxon>
    </lineage>
</organism>
<protein>
    <submittedName>
        <fullName evidence="2">Uncharacterized protein</fullName>
    </submittedName>
</protein>
<sequence>MCTIRKIYRLFFLYDRTAPPPRPELHTIFVSETTQSPTASRDSASARPRAARPEQETRPTPVGREGDRVVAQPWRSAGPGGRCGAAARALPCRRSGVNAGGVRHAGMNAERRPRAGGAAGGGDGGRGAGHGGARWLGGWHDAASPVVAYRRRWWRFRFDNGALLLEQLAHAEALGLAGTPSLPVTIVAGALWLKLLWDVAVHSMTRDATVSMDRIPFVSLIDPWRRRCFPSSRWTALAATFGGRSRCSSASKPSASPTCSPRTRPPATAEKWARDDAMCRGHIVATLSDRLLPDYVRHATGQALWERE</sequence>
<comment type="caution">
    <text evidence="2">The sequence shown here is derived from an EMBL/GenBank/DDBJ whole genome shotgun (WGS) entry which is preliminary data.</text>
</comment>
<evidence type="ECO:0000256" key="1">
    <source>
        <dbReference type="SAM" id="MobiDB-lite"/>
    </source>
</evidence>
<reference evidence="2" key="2">
    <citation type="submission" date="2021-12" db="EMBL/GenBank/DDBJ databases">
        <title>Resequencing data analysis of finger millet.</title>
        <authorList>
            <person name="Hatakeyama M."/>
            <person name="Aluri S."/>
            <person name="Balachadran M.T."/>
            <person name="Sivarajan S.R."/>
            <person name="Poveda L."/>
            <person name="Shimizu-Inatsugi R."/>
            <person name="Schlapbach R."/>
            <person name="Sreeman S.M."/>
            <person name="Shimizu K.K."/>
        </authorList>
    </citation>
    <scope>NUCLEOTIDE SEQUENCE</scope>
</reference>
<reference evidence="2" key="1">
    <citation type="journal article" date="2018" name="DNA Res.">
        <title>Multiple hybrid de novo genome assembly of finger millet, an orphan allotetraploid crop.</title>
        <authorList>
            <person name="Hatakeyama M."/>
            <person name="Aluri S."/>
            <person name="Balachadran M.T."/>
            <person name="Sivarajan S.R."/>
            <person name="Patrignani A."/>
            <person name="Gruter S."/>
            <person name="Poveda L."/>
            <person name="Shimizu-Inatsugi R."/>
            <person name="Baeten J."/>
            <person name="Francoijs K.J."/>
            <person name="Nataraja K.N."/>
            <person name="Reddy Y.A.N."/>
            <person name="Phadnis S."/>
            <person name="Ravikumar R.L."/>
            <person name="Schlapbach R."/>
            <person name="Sreeman S.M."/>
            <person name="Shimizu K.K."/>
        </authorList>
    </citation>
    <scope>NUCLEOTIDE SEQUENCE</scope>
</reference>
<feature type="region of interest" description="Disordered" evidence="1">
    <location>
        <begin position="30"/>
        <end position="82"/>
    </location>
</feature>
<feature type="compositionally biased region" description="Low complexity" evidence="1">
    <location>
        <begin position="246"/>
        <end position="260"/>
    </location>
</feature>
<feature type="compositionally biased region" description="Low complexity" evidence="1">
    <location>
        <begin position="36"/>
        <end position="48"/>
    </location>
</feature>
<gene>
    <name evidence="2" type="primary">gb29585</name>
    <name evidence="2" type="ORF">PR202_gb29585</name>
</gene>
<feature type="region of interest" description="Disordered" evidence="1">
    <location>
        <begin position="246"/>
        <end position="271"/>
    </location>
</feature>
<dbReference type="Proteomes" id="UP001054889">
    <property type="component" value="Unassembled WGS sequence"/>
</dbReference>
<evidence type="ECO:0000313" key="3">
    <source>
        <dbReference type="Proteomes" id="UP001054889"/>
    </source>
</evidence>
<name>A0AAV5FXE4_ELECO</name>
<dbReference type="AlphaFoldDB" id="A0AAV5FXE4"/>
<accession>A0AAV5FXE4</accession>
<dbReference type="EMBL" id="BQKI01000118">
    <property type="protein sequence ID" value="GJN40378.1"/>
    <property type="molecule type" value="Genomic_DNA"/>
</dbReference>
<evidence type="ECO:0000313" key="2">
    <source>
        <dbReference type="EMBL" id="GJN40378.1"/>
    </source>
</evidence>
<keyword evidence="3" id="KW-1185">Reference proteome</keyword>